<evidence type="ECO:0008006" key="4">
    <source>
        <dbReference type="Google" id="ProtNLM"/>
    </source>
</evidence>
<name>A0ABQ8S1H9_PERAM</name>
<evidence type="ECO:0000313" key="2">
    <source>
        <dbReference type="EMBL" id="KAJ4427854.1"/>
    </source>
</evidence>
<feature type="compositionally biased region" description="Basic and acidic residues" evidence="1">
    <location>
        <begin position="211"/>
        <end position="238"/>
    </location>
</feature>
<gene>
    <name evidence="2" type="ORF">ANN_25633</name>
</gene>
<organism evidence="2 3">
    <name type="scientific">Periplaneta americana</name>
    <name type="common">American cockroach</name>
    <name type="synonym">Blatta americana</name>
    <dbReference type="NCBI Taxonomy" id="6978"/>
    <lineage>
        <taxon>Eukaryota</taxon>
        <taxon>Metazoa</taxon>
        <taxon>Ecdysozoa</taxon>
        <taxon>Arthropoda</taxon>
        <taxon>Hexapoda</taxon>
        <taxon>Insecta</taxon>
        <taxon>Pterygota</taxon>
        <taxon>Neoptera</taxon>
        <taxon>Polyneoptera</taxon>
        <taxon>Dictyoptera</taxon>
        <taxon>Blattodea</taxon>
        <taxon>Blattoidea</taxon>
        <taxon>Blattidae</taxon>
        <taxon>Blattinae</taxon>
        <taxon>Periplaneta</taxon>
    </lineage>
</organism>
<proteinExistence type="predicted"/>
<keyword evidence="3" id="KW-1185">Reference proteome</keyword>
<feature type="region of interest" description="Disordered" evidence="1">
    <location>
        <begin position="175"/>
        <end position="241"/>
    </location>
</feature>
<feature type="region of interest" description="Disordered" evidence="1">
    <location>
        <begin position="14"/>
        <end position="34"/>
    </location>
</feature>
<dbReference type="Proteomes" id="UP001148838">
    <property type="component" value="Unassembled WGS sequence"/>
</dbReference>
<dbReference type="EMBL" id="JAJSOF020000038">
    <property type="protein sequence ID" value="KAJ4427854.1"/>
    <property type="molecule type" value="Genomic_DNA"/>
</dbReference>
<evidence type="ECO:0000256" key="1">
    <source>
        <dbReference type="SAM" id="MobiDB-lite"/>
    </source>
</evidence>
<accession>A0ABQ8S1H9</accession>
<evidence type="ECO:0000313" key="3">
    <source>
        <dbReference type="Proteomes" id="UP001148838"/>
    </source>
</evidence>
<reference evidence="2 3" key="1">
    <citation type="journal article" date="2022" name="Allergy">
        <title>Genome assembly and annotation of Periplaneta americana reveal a comprehensive cockroach allergen profile.</title>
        <authorList>
            <person name="Wang L."/>
            <person name="Xiong Q."/>
            <person name="Saelim N."/>
            <person name="Wang L."/>
            <person name="Nong W."/>
            <person name="Wan A.T."/>
            <person name="Shi M."/>
            <person name="Liu X."/>
            <person name="Cao Q."/>
            <person name="Hui J.H.L."/>
            <person name="Sookrung N."/>
            <person name="Leung T.F."/>
            <person name="Tungtrongchitr A."/>
            <person name="Tsui S.K.W."/>
        </authorList>
    </citation>
    <scope>NUCLEOTIDE SEQUENCE [LARGE SCALE GENOMIC DNA]</scope>
    <source>
        <strain evidence="2">PWHHKU_190912</strain>
    </source>
</reference>
<sequence>MPIGASARFRAQESLSALQGKERDRRKRNPEVHCRPHISPRLVPILSKINPAPDWPAAGIPTIAYISARHGPTSLHSLKKMAELAVESLEANTQLTWLRTRKELFYIKRRESLKFPLNYEYAIRKVQDNREGLELNGLHQLLVYADDVNMLGENPQTIRENTEILLEASKEIGSEVNLEKTKHGEQGKDKENKEHKGEKKENKDKTKRRRVDKEKKGRQGEQVEYKNTRDKPGDKHVDSSSSHGWAALSQVFIAKMTPNARLSSALGQCVRYCAVQVQTIRNEAVLERVGEERIMLKLIRKRKRIGLSLVEKNCLLKDALEGMVNGRRVRGRRRYQMIDEIKIYGSYEETKRKAESRKDWRMLGFQ</sequence>
<comment type="caution">
    <text evidence="2">The sequence shown here is derived from an EMBL/GenBank/DDBJ whole genome shotgun (WGS) entry which is preliminary data.</text>
</comment>
<feature type="compositionally biased region" description="Basic and acidic residues" evidence="1">
    <location>
        <begin position="175"/>
        <end position="204"/>
    </location>
</feature>
<protein>
    <recommendedName>
        <fullName evidence="4">Reverse transcriptase domain-containing protein</fullName>
    </recommendedName>
</protein>